<proteinExistence type="predicted"/>
<dbReference type="AlphaFoldDB" id="A0A840Z1V0"/>
<evidence type="ECO:0008006" key="3">
    <source>
        <dbReference type="Google" id="ProtNLM"/>
    </source>
</evidence>
<accession>A0A840Z1V0</accession>
<organism evidence="1 2">
    <name type="scientific">Stakelama sediminis</name>
    <dbReference type="NCBI Taxonomy" id="463200"/>
    <lineage>
        <taxon>Bacteria</taxon>
        <taxon>Pseudomonadati</taxon>
        <taxon>Pseudomonadota</taxon>
        <taxon>Alphaproteobacteria</taxon>
        <taxon>Sphingomonadales</taxon>
        <taxon>Sphingomonadaceae</taxon>
        <taxon>Stakelama</taxon>
    </lineage>
</organism>
<evidence type="ECO:0000313" key="1">
    <source>
        <dbReference type="EMBL" id="MBB5719873.1"/>
    </source>
</evidence>
<protein>
    <recommendedName>
        <fullName evidence="3">Piwi domain-containing protein</fullName>
    </recommendedName>
</protein>
<dbReference type="InterPro" id="IPR012337">
    <property type="entry name" value="RNaseH-like_sf"/>
</dbReference>
<dbReference type="RefSeq" id="WP_184005194.1">
    <property type="nucleotide sequence ID" value="NZ_BAABIF010000006.1"/>
</dbReference>
<evidence type="ECO:0000313" key="2">
    <source>
        <dbReference type="Proteomes" id="UP000554342"/>
    </source>
</evidence>
<keyword evidence="2" id="KW-1185">Reference proteome</keyword>
<dbReference type="Proteomes" id="UP000554342">
    <property type="component" value="Unassembled WGS sequence"/>
</dbReference>
<gene>
    <name evidence="1" type="ORF">FHR23_002829</name>
</gene>
<dbReference type="EMBL" id="JACIJI010000006">
    <property type="protein sequence ID" value="MBB5719873.1"/>
    <property type="molecule type" value="Genomic_DNA"/>
</dbReference>
<dbReference type="CDD" id="cd04659">
    <property type="entry name" value="Piwi_piwi-like_ProArk"/>
    <property type="match status" value="1"/>
</dbReference>
<name>A0A840Z1V0_9SPHN</name>
<sequence length="516" mass="57842">MKFPEQSLVVDHLHEPALEFAFGERSPHPKDGLFLYGPHSKGKKSREIRVGVIGTTDGIAHFRNWARSIMQVVAVPPPGKAEKKDRLHLANFPGLEETFGISFDPDEISTLSLQLADIDRATRIENLNEAVDKVARLYIDRVRKHLKNEEGAVDIWVLVLPEIVYERCRPGSKRTGLAMEAGEFGRRQKAKASLPLLAGVIDQSNEDIFNDVPDFHRRIKAEFLAIAPTQLVRETTLAPNAFLNKAGYPVRKTQDAATLVWNLATGLYYKTQPKPPWRLGSVRPGVCYIGMVYKSLPDDPNGHACCAAQMFLNEGDGVVFRGANGPWKTGDHEFHLKKAAAKNLLKLVLATYKEMHGEPPKELFIHGQTYFNDEEWRAFCEAAPKSTNVVGVRIRTTGGETKLFRDGDYPVLRGTAMLLDDHVAYLWTTGYVPQLDTYIGPETPNPLHITVMRSKYERPAIRVVLEDIMGLTKINYNSCNFNDGLPVTVRFARMVGDVLTMGSAKGQEKQPFKFYV</sequence>
<dbReference type="InterPro" id="IPR036397">
    <property type="entry name" value="RNaseH_sf"/>
</dbReference>
<dbReference type="Gene3D" id="3.30.420.10">
    <property type="entry name" value="Ribonuclease H-like superfamily/Ribonuclease H"/>
    <property type="match status" value="1"/>
</dbReference>
<dbReference type="SUPFAM" id="SSF53098">
    <property type="entry name" value="Ribonuclease H-like"/>
    <property type="match status" value="1"/>
</dbReference>
<reference evidence="1 2" key="1">
    <citation type="submission" date="2020-08" db="EMBL/GenBank/DDBJ databases">
        <title>Genomic Encyclopedia of Type Strains, Phase IV (KMG-IV): sequencing the most valuable type-strain genomes for metagenomic binning, comparative biology and taxonomic classification.</title>
        <authorList>
            <person name="Goeker M."/>
        </authorList>
    </citation>
    <scope>NUCLEOTIDE SEQUENCE [LARGE SCALE GENOMIC DNA]</scope>
    <source>
        <strain evidence="1 2">DSM 27203</strain>
    </source>
</reference>
<dbReference type="GO" id="GO:0003676">
    <property type="term" value="F:nucleic acid binding"/>
    <property type="evidence" value="ECO:0007669"/>
    <property type="project" value="InterPro"/>
</dbReference>
<comment type="caution">
    <text evidence="1">The sequence shown here is derived from an EMBL/GenBank/DDBJ whole genome shotgun (WGS) entry which is preliminary data.</text>
</comment>